<reference evidence="1 2" key="1">
    <citation type="journal article" date="2021" name="BMC Biol.">
        <title>Horizontally acquired antibacterial genes associated with adaptive radiation of ladybird beetles.</title>
        <authorList>
            <person name="Li H.S."/>
            <person name="Tang X.F."/>
            <person name="Huang Y.H."/>
            <person name="Xu Z.Y."/>
            <person name="Chen M.L."/>
            <person name="Du X.Y."/>
            <person name="Qiu B.Y."/>
            <person name="Chen P.T."/>
            <person name="Zhang W."/>
            <person name="Slipinski A."/>
            <person name="Escalona H.E."/>
            <person name="Waterhouse R.M."/>
            <person name="Zwick A."/>
            <person name="Pang H."/>
        </authorList>
    </citation>
    <scope>NUCLEOTIDE SEQUENCE [LARGE SCALE GENOMIC DNA]</scope>
    <source>
        <strain evidence="1">SYSU2018</strain>
    </source>
</reference>
<sequence>MESIIEKRLTKELEEKADLHPIQFGFRKNRSTTDAIMEDQRVGTYADDLASVIIERGTVELKEKAEIVSANIIRELKKKRLELASEKTEAVLLIKRRKAKRMNYKVNGHTIHIQKSTEYLGVMLDEDLRM</sequence>
<evidence type="ECO:0000313" key="1">
    <source>
        <dbReference type="EMBL" id="KAL3289992.1"/>
    </source>
</evidence>
<evidence type="ECO:0000313" key="2">
    <source>
        <dbReference type="Proteomes" id="UP001516400"/>
    </source>
</evidence>
<protein>
    <recommendedName>
        <fullName evidence="3">Reverse transcriptase domain-containing protein</fullName>
    </recommendedName>
</protein>
<dbReference type="EMBL" id="JABFTP020000186">
    <property type="protein sequence ID" value="KAL3289992.1"/>
    <property type="molecule type" value="Genomic_DNA"/>
</dbReference>
<gene>
    <name evidence="1" type="ORF">HHI36_023372</name>
</gene>
<dbReference type="AlphaFoldDB" id="A0ABD2PGX2"/>
<keyword evidence="2" id="KW-1185">Reference proteome</keyword>
<name>A0ABD2PGX2_9CUCU</name>
<evidence type="ECO:0008006" key="3">
    <source>
        <dbReference type="Google" id="ProtNLM"/>
    </source>
</evidence>
<proteinExistence type="predicted"/>
<dbReference type="Proteomes" id="UP001516400">
    <property type="component" value="Unassembled WGS sequence"/>
</dbReference>
<comment type="caution">
    <text evidence="1">The sequence shown here is derived from an EMBL/GenBank/DDBJ whole genome shotgun (WGS) entry which is preliminary data.</text>
</comment>
<organism evidence="1 2">
    <name type="scientific">Cryptolaemus montrouzieri</name>
    <dbReference type="NCBI Taxonomy" id="559131"/>
    <lineage>
        <taxon>Eukaryota</taxon>
        <taxon>Metazoa</taxon>
        <taxon>Ecdysozoa</taxon>
        <taxon>Arthropoda</taxon>
        <taxon>Hexapoda</taxon>
        <taxon>Insecta</taxon>
        <taxon>Pterygota</taxon>
        <taxon>Neoptera</taxon>
        <taxon>Endopterygota</taxon>
        <taxon>Coleoptera</taxon>
        <taxon>Polyphaga</taxon>
        <taxon>Cucujiformia</taxon>
        <taxon>Coccinelloidea</taxon>
        <taxon>Coccinellidae</taxon>
        <taxon>Scymninae</taxon>
        <taxon>Scymnini</taxon>
        <taxon>Cryptolaemus</taxon>
    </lineage>
</organism>
<accession>A0ABD2PGX2</accession>